<evidence type="ECO:0000313" key="2">
    <source>
        <dbReference type="Proteomes" id="UP001314170"/>
    </source>
</evidence>
<gene>
    <name evidence="1" type="ORF">DCAF_LOCUS15138</name>
</gene>
<dbReference type="AlphaFoldDB" id="A0AAV1RWR4"/>
<accession>A0AAV1RWR4</accession>
<dbReference type="EMBL" id="CAWUPB010001159">
    <property type="protein sequence ID" value="CAK7340058.1"/>
    <property type="molecule type" value="Genomic_DNA"/>
</dbReference>
<protein>
    <submittedName>
        <fullName evidence="1">Uncharacterized protein</fullName>
    </submittedName>
</protein>
<comment type="caution">
    <text evidence="1">The sequence shown here is derived from an EMBL/GenBank/DDBJ whole genome shotgun (WGS) entry which is preliminary data.</text>
</comment>
<evidence type="ECO:0000313" key="1">
    <source>
        <dbReference type="EMBL" id="CAK7340058.1"/>
    </source>
</evidence>
<name>A0AAV1RWR4_9ROSI</name>
<organism evidence="1 2">
    <name type="scientific">Dovyalis caffra</name>
    <dbReference type="NCBI Taxonomy" id="77055"/>
    <lineage>
        <taxon>Eukaryota</taxon>
        <taxon>Viridiplantae</taxon>
        <taxon>Streptophyta</taxon>
        <taxon>Embryophyta</taxon>
        <taxon>Tracheophyta</taxon>
        <taxon>Spermatophyta</taxon>
        <taxon>Magnoliopsida</taxon>
        <taxon>eudicotyledons</taxon>
        <taxon>Gunneridae</taxon>
        <taxon>Pentapetalae</taxon>
        <taxon>rosids</taxon>
        <taxon>fabids</taxon>
        <taxon>Malpighiales</taxon>
        <taxon>Salicaceae</taxon>
        <taxon>Flacourtieae</taxon>
        <taxon>Dovyalis</taxon>
    </lineage>
</organism>
<dbReference type="Proteomes" id="UP001314170">
    <property type="component" value="Unassembled WGS sequence"/>
</dbReference>
<reference evidence="1 2" key="1">
    <citation type="submission" date="2024-01" db="EMBL/GenBank/DDBJ databases">
        <authorList>
            <person name="Waweru B."/>
        </authorList>
    </citation>
    <scope>NUCLEOTIDE SEQUENCE [LARGE SCALE GENOMIC DNA]</scope>
</reference>
<keyword evidence="2" id="KW-1185">Reference proteome</keyword>
<proteinExistence type="predicted"/>
<sequence>MKKAGPLRLTWPDIDHVGYVRQAFEGASLTIFINILESGLLKKCMRFDEDKARISS</sequence>